<proteinExistence type="predicted"/>
<dbReference type="Pfam" id="PF06203">
    <property type="entry name" value="CCT"/>
    <property type="match status" value="1"/>
</dbReference>
<reference evidence="5" key="1">
    <citation type="submission" date="2023-03" db="EMBL/GenBank/DDBJ databases">
        <authorList>
            <person name="Julca I."/>
        </authorList>
    </citation>
    <scope>NUCLEOTIDE SEQUENCE</scope>
</reference>
<gene>
    <name evidence="5" type="ORF">OLC1_LOCUS680</name>
</gene>
<dbReference type="Proteomes" id="UP001161247">
    <property type="component" value="Chromosome 1"/>
</dbReference>
<organism evidence="5 6">
    <name type="scientific">Oldenlandia corymbosa var. corymbosa</name>
    <dbReference type="NCBI Taxonomy" id="529605"/>
    <lineage>
        <taxon>Eukaryota</taxon>
        <taxon>Viridiplantae</taxon>
        <taxon>Streptophyta</taxon>
        <taxon>Embryophyta</taxon>
        <taxon>Tracheophyta</taxon>
        <taxon>Spermatophyta</taxon>
        <taxon>Magnoliopsida</taxon>
        <taxon>eudicotyledons</taxon>
        <taxon>Gunneridae</taxon>
        <taxon>Pentapetalae</taxon>
        <taxon>asterids</taxon>
        <taxon>lamiids</taxon>
        <taxon>Gentianales</taxon>
        <taxon>Rubiaceae</taxon>
        <taxon>Rubioideae</taxon>
        <taxon>Spermacoceae</taxon>
        <taxon>Hedyotis-Oldenlandia complex</taxon>
        <taxon>Oldenlandia</taxon>
    </lineage>
</organism>
<name>A0AAV1BXD7_OLDCO</name>
<dbReference type="PANTHER" id="PTHR31319">
    <property type="entry name" value="ZINC FINGER PROTEIN CONSTANS-LIKE 4"/>
    <property type="match status" value="1"/>
</dbReference>
<feature type="domain" description="CCT" evidence="4">
    <location>
        <begin position="190"/>
        <end position="232"/>
    </location>
</feature>
<sequence length="307" mass="33795">MASNPFSDNQNYYYSDYIHQLPAPIASSDSSSGSGGGSSCSASSPAGIYGGEVHDSLPPSTFSNNVMINLSSTGSSNSSMVLPFEYFSSGYSNIVGSSSTTSSSFPGTPAAALPDSYQGNRIWINSGEEYCSTGPFEYSSDFWQPPPVVYPAITPENREINEGGNTGGMAQRVEDNTTLKIACRYSPEERKDRIMRYLKKRNQRNFNKTIKYACRKTLADRRVRIRGRFAKNEVSDDDQTSSSFNQTSSDHVDHHLLINHLGDQEQLCHTNHDLSFLQMIPAPSEEEWLQEAIASLVNYSSVLPDGQ</sequence>
<evidence type="ECO:0000259" key="4">
    <source>
        <dbReference type="PROSITE" id="PS51017"/>
    </source>
</evidence>
<keyword evidence="6" id="KW-1185">Reference proteome</keyword>
<evidence type="ECO:0000256" key="1">
    <source>
        <dbReference type="ARBA" id="ARBA00004123"/>
    </source>
</evidence>
<dbReference type="PANTHER" id="PTHR31319:SF110">
    <property type="entry name" value="CCT MOTIF FAMILY PROTEIN"/>
    <property type="match status" value="1"/>
</dbReference>
<evidence type="ECO:0000256" key="2">
    <source>
        <dbReference type="ARBA" id="ARBA00023242"/>
    </source>
</evidence>
<dbReference type="PROSITE" id="PS51017">
    <property type="entry name" value="CCT"/>
    <property type="match status" value="1"/>
</dbReference>
<dbReference type="GO" id="GO:0005634">
    <property type="term" value="C:nucleus"/>
    <property type="evidence" value="ECO:0007669"/>
    <property type="project" value="UniProtKB-SubCell"/>
</dbReference>
<dbReference type="GO" id="GO:0009909">
    <property type="term" value="P:regulation of flower development"/>
    <property type="evidence" value="ECO:0007669"/>
    <property type="project" value="InterPro"/>
</dbReference>
<accession>A0AAV1BXD7</accession>
<keyword evidence="2 3" id="KW-0539">Nucleus</keyword>
<evidence type="ECO:0000313" key="5">
    <source>
        <dbReference type="EMBL" id="CAI9088004.1"/>
    </source>
</evidence>
<dbReference type="EMBL" id="OX459118">
    <property type="protein sequence ID" value="CAI9088004.1"/>
    <property type="molecule type" value="Genomic_DNA"/>
</dbReference>
<evidence type="ECO:0000313" key="6">
    <source>
        <dbReference type="Proteomes" id="UP001161247"/>
    </source>
</evidence>
<dbReference type="InterPro" id="IPR010402">
    <property type="entry name" value="CCT_domain"/>
</dbReference>
<dbReference type="InterPro" id="IPR045281">
    <property type="entry name" value="CONSTANS-like"/>
</dbReference>
<protein>
    <submittedName>
        <fullName evidence="5">OLC1v1022230C2</fullName>
    </submittedName>
</protein>
<evidence type="ECO:0000256" key="3">
    <source>
        <dbReference type="PROSITE-ProRule" id="PRU00357"/>
    </source>
</evidence>
<dbReference type="AlphaFoldDB" id="A0AAV1BXD7"/>
<dbReference type="GO" id="GO:0003700">
    <property type="term" value="F:DNA-binding transcription factor activity"/>
    <property type="evidence" value="ECO:0007669"/>
    <property type="project" value="TreeGrafter"/>
</dbReference>
<comment type="subcellular location">
    <subcellularLocation>
        <location evidence="1 3">Nucleus</location>
    </subcellularLocation>
</comment>